<protein>
    <submittedName>
        <fullName evidence="1">Uncharacterized protein</fullName>
    </submittedName>
</protein>
<organism evidence="1 2">
    <name type="scientific">Trifolium medium</name>
    <dbReference type="NCBI Taxonomy" id="97028"/>
    <lineage>
        <taxon>Eukaryota</taxon>
        <taxon>Viridiplantae</taxon>
        <taxon>Streptophyta</taxon>
        <taxon>Embryophyta</taxon>
        <taxon>Tracheophyta</taxon>
        <taxon>Spermatophyta</taxon>
        <taxon>Magnoliopsida</taxon>
        <taxon>eudicotyledons</taxon>
        <taxon>Gunneridae</taxon>
        <taxon>Pentapetalae</taxon>
        <taxon>rosids</taxon>
        <taxon>fabids</taxon>
        <taxon>Fabales</taxon>
        <taxon>Fabaceae</taxon>
        <taxon>Papilionoideae</taxon>
        <taxon>50 kb inversion clade</taxon>
        <taxon>NPAAA clade</taxon>
        <taxon>Hologalegina</taxon>
        <taxon>IRL clade</taxon>
        <taxon>Trifolieae</taxon>
        <taxon>Trifolium</taxon>
    </lineage>
</organism>
<dbReference type="Proteomes" id="UP000265520">
    <property type="component" value="Unassembled WGS sequence"/>
</dbReference>
<proteinExistence type="predicted"/>
<evidence type="ECO:0000313" key="2">
    <source>
        <dbReference type="Proteomes" id="UP000265520"/>
    </source>
</evidence>
<feature type="non-terminal residue" evidence="1">
    <location>
        <position position="43"/>
    </location>
</feature>
<name>A0A392SGT7_9FABA</name>
<accession>A0A392SGT7</accession>
<dbReference type="EMBL" id="LXQA010381762">
    <property type="protein sequence ID" value="MCI48108.1"/>
    <property type="molecule type" value="Genomic_DNA"/>
</dbReference>
<evidence type="ECO:0000313" key="1">
    <source>
        <dbReference type="EMBL" id="MCI48108.1"/>
    </source>
</evidence>
<sequence length="43" mass="4799">MSESPPPSEPYFDRVVTDSAKIDDDLSESAPDNVQMIGEFRPE</sequence>
<keyword evidence="2" id="KW-1185">Reference proteome</keyword>
<dbReference type="AlphaFoldDB" id="A0A392SGT7"/>
<reference evidence="1 2" key="1">
    <citation type="journal article" date="2018" name="Front. Plant Sci.">
        <title>Red Clover (Trifolium pratense) and Zigzag Clover (T. medium) - A Picture of Genomic Similarities and Differences.</title>
        <authorList>
            <person name="Dluhosova J."/>
            <person name="Istvanek J."/>
            <person name="Nedelnik J."/>
            <person name="Repkova J."/>
        </authorList>
    </citation>
    <scope>NUCLEOTIDE SEQUENCE [LARGE SCALE GENOMIC DNA]</scope>
    <source>
        <strain evidence="2">cv. 10/8</strain>
        <tissue evidence="1">Leaf</tissue>
    </source>
</reference>
<comment type="caution">
    <text evidence="1">The sequence shown here is derived from an EMBL/GenBank/DDBJ whole genome shotgun (WGS) entry which is preliminary data.</text>
</comment>